<dbReference type="EMBL" id="BNCQ01000001">
    <property type="protein sequence ID" value="GIL94102.1"/>
    <property type="molecule type" value="Genomic_DNA"/>
</dbReference>
<dbReference type="AlphaFoldDB" id="A0A8J4C313"/>
<dbReference type="GO" id="GO:0055088">
    <property type="term" value="P:lipid homeostasis"/>
    <property type="evidence" value="ECO:0007669"/>
    <property type="project" value="TreeGrafter"/>
</dbReference>
<comment type="caution">
    <text evidence="1">Lacks conserved residue(s) required for the propagation of feature annotation.</text>
</comment>
<dbReference type="PANTHER" id="PTHR12406:SF7">
    <property type="entry name" value="PATATIN-LIKE PHOSPHOLIPASE DOMAIN-CONTAINING PROTEIN 4"/>
    <property type="match status" value="1"/>
</dbReference>
<dbReference type="SUPFAM" id="SSF52151">
    <property type="entry name" value="FabD/lysophospholipase-like"/>
    <property type="match status" value="1"/>
</dbReference>
<feature type="active site" description="Nucleophile" evidence="1">
    <location>
        <position position="154"/>
    </location>
</feature>
<dbReference type="PANTHER" id="PTHR12406">
    <property type="entry name" value="CALCIUM-INDEPENDENT PHOSPHOLIPASE A2 IPLA2 -RELATED"/>
    <property type="match status" value="1"/>
</dbReference>
<feature type="short sequence motif" description="GXSXG" evidence="1">
    <location>
        <begin position="152"/>
        <end position="156"/>
    </location>
</feature>
<comment type="caution">
    <text evidence="4">The sequence shown here is derived from an EMBL/GenBank/DDBJ whole genome shotgun (WGS) entry which is preliminary data.</text>
</comment>
<keyword evidence="1 2" id="KW-0443">Lipid metabolism</keyword>
<feature type="active site" description="Proton acceptor" evidence="1">
    <location>
        <position position="270"/>
    </location>
</feature>
<protein>
    <recommendedName>
        <fullName evidence="2">Patatin</fullName>
        <ecNumber evidence="2">3.1.1.-</ecNumber>
    </recommendedName>
</protein>
<evidence type="ECO:0000256" key="1">
    <source>
        <dbReference type="PROSITE-ProRule" id="PRU01161"/>
    </source>
</evidence>
<dbReference type="GO" id="GO:0019433">
    <property type="term" value="P:triglyceride catabolic process"/>
    <property type="evidence" value="ECO:0007669"/>
    <property type="project" value="TreeGrafter"/>
</dbReference>
<feature type="short sequence motif" description="DGA/G" evidence="1">
    <location>
        <begin position="270"/>
        <end position="272"/>
    </location>
</feature>
<accession>A0A8J4C313</accession>
<dbReference type="GO" id="GO:0004806">
    <property type="term" value="F:triacylglycerol lipase activity"/>
    <property type="evidence" value="ECO:0007669"/>
    <property type="project" value="TreeGrafter"/>
</dbReference>
<evidence type="ECO:0000256" key="2">
    <source>
        <dbReference type="RuleBase" id="RU361262"/>
    </source>
</evidence>
<feature type="region of interest" description="Disordered" evidence="3">
    <location>
        <begin position="389"/>
        <end position="418"/>
    </location>
</feature>
<comment type="similarity">
    <text evidence="2">Belongs to the patatin family.</text>
</comment>
<comment type="function">
    <text evidence="2">Lipolytic acyl hydrolase (LAH).</text>
</comment>
<dbReference type="Gene3D" id="3.40.1090.10">
    <property type="entry name" value="Cytosolic phospholipase A2 catalytic domain"/>
    <property type="match status" value="1"/>
</dbReference>
<comment type="domain">
    <text evidence="2">The nitrogen atoms of the two glycine residues in the GGXR motif define the oxyanion hole, and stabilize the oxyanion that forms during the nucleophilic attack by the catalytic serine during substrate cleavage.</text>
</comment>
<proteinExistence type="inferred from homology"/>
<dbReference type="Pfam" id="PF01734">
    <property type="entry name" value="Patatin"/>
    <property type="match status" value="1"/>
</dbReference>
<dbReference type="InterPro" id="IPR016035">
    <property type="entry name" value="Acyl_Trfase/lysoPLipase"/>
</dbReference>
<dbReference type="GO" id="GO:0005811">
    <property type="term" value="C:lipid droplet"/>
    <property type="evidence" value="ECO:0007669"/>
    <property type="project" value="TreeGrafter"/>
</dbReference>
<dbReference type="PROSITE" id="PS51635">
    <property type="entry name" value="PNPLA"/>
    <property type="match status" value="1"/>
</dbReference>
<dbReference type="GO" id="GO:0016020">
    <property type="term" value="C:membrane"/>
    <property type="evidence" value="ECO:0007669"/>
    <property type="project" value="TreeGrafter"/>
</dbReference>
<feature type="compositionally biased region" description="Basic and acidic residues" evidence="3">
    <location>
        <begin position="134"/>
        <end position="143"/>
    </location>
</feature>
<evidence type="ECO:0000313" key="4">
    <source>
        <dbReference type="EMBL" id="GIL94102.1"/>
    </source>
</evidence>
<organism evidence="4 5">
    <name type="scientific">Volvox reticuliferus</name>
    <dbReference type="NCBI Taxonomy" id="1737510"/>
    <lineage>
        <taxon>Eukaryota</taxon>
        <taxon>Viridiplantae</taxon>
        <taxon>Chlorophyta</taxon>
        <taxon>core chlorophytes</taxon>
        <taxon>Chlorophyceae</taxon>
        <taxon>CS clade</taxon>
        <taxon>Chlamydomonadales</taxon>
        <taxon>Volvocaceae</taxon>
        <taxon>Volvox</taxon>
    </lineage>
</organism>
<feature type="region of interest" description="Disordered" evidence="3">
    <location>
        <begin position="113"/>
        <end position="150"/>
    </location>
</feature>
<name>A0A8J4C313_9CHLO</name>
<keyword evidence="1 2" id="KW-0378">Hydrolase</keyword>
<dbReference type="InterPro" id="IPR002641">
    <property type="entry name" value="PNPLA_dom"/>
</dbReference>
<gene>
    <name evidence="4" type="ORF">Vretimale_438</name>
</gene>
<dbReference type="OrthoDB" id="541588at2759"/>
<sequence>MVKCFGGARIFCGCFGPPATVGGGRSSQAKEACSANEPSLACVPNPGATQDAVRHPAAEAHQSGRLAITFSGGGFLLPYFIGVADALLQLGVLRLGGSTVTPNPDCCAASSASPGSSTPCTVNPGADPDPSPALKHDSTDHPAVDGPTPLAGSSAGSLIAASLACGLTPARILESFMDSVRDCRTNGSYRRLEEVLYRQLESSLPADAAERCAGVVTVSVTQLFPRPHTRRISSFNSREDLIRALMASCHIPTYFNGELTTTYRSKVTVDGGVTALLPTPTAPHEFLLKVCCFPREQVARLPVFNRRRALHQLAMGITPDAFGPWPYNFRYMLAAALHPRSYRFIRVLLEAGCKDAARWAGAVGIACPQQLRRVALLPLPEVLLQHPEQHPVDVGPGAGASGDARWAPESSSSGSERLHAAAAAALAAAAVAGVHMPEQLEQKEGGAAAFPGVVIDGAILPEAPTTAAAQMATATATTTATATAPEPAVASGKEMQPMAVTATPMNPH</sequence>
<reference evidence="4" key="1">
    <citation type="journal article" date="2021" name="Proc. Natl. Acad. Sci. U.S.A.">
        <title>Three genomes in the algal genus Volvox reveal the fate of a haploid sex-determining region after a transition to homothallism.</title>
        <authorList>
            <person name="Yamamoto K."/>
            <person name="Hamaji T."/>
            <person name="Kawai-Toyooka H."/>
            <person name="Matsuzaki R."/>
            <person name="Takahashi F."/>
            <person name="Nishimura Y."/>
            <person name="Kawachi M."/>
            <person name="Noguchi H."/>
            <person name="Minakuchi Y."/>
            <person name="Umen J.G."/>
            <person name="Toyoda A."/>
            <person name="Nozaki H."/>
        </authorList>
    </citation>
    <scope>NUCLEOTIDE SEQUENCE</scope>
    <source>
        <strain evidence="4">NIES-3785</strain>
    </source>
</reference>
<dbReference type="Proteomes" id="UP000722791">
    <property type="component" value="Unassembled WGS sequence"/>
</dbReference>
<dbReference type="EC" id="3.1.1.-" evidence="2"/>
<evidence type="ECO:0000256" key="3">
    <source>
        <dbReference type="SAM" id="MobiDB-lite"/>
    </source>
</evidence>
<dbReference type="InterPro" id="IPR033562">
    <property type="entry name" value="PLPL"/>
</dbReference>
<keyword evidence="1 2" id="KW-0442">Lipid degradation</keyword>
<dbReference type="GO" id="GO:0005737">
    <property type="term" value="C:cytoplasm"/>
    <property type="evidence" value="ECO:0007669"/>
    <property type="project" value="TreeGrafter"/>
</dbReference>
<evidence type="ECO:0000313" key="5">
    <source>
        <dbReference type="Proteomes" id="UP000722791"/>
    </source>
</evidence>